<dbReference type="FunFam" id="1.10.472.10:FF:000010">
    <property type="entry name" value="G1/S-specific cyclin Cln1"/>
    <property type="match status" value="1"/>
</dbReference>
<dbReference type="InterPro" id="IPR039361">
    <property type="entry name" value="Cyclin"/>
</dbReference>
<dbReference type="GO" id="GO:0044843">
    <property type="term" value="P:cell cycle G1/S phase transition"/>
    <property type="evidence" value="ECO:0007669"/>
    <property type="project" value="UniProtKB-ARBA"/>
</dbReference>
<dbReference type="InterPro" id="IPR046965">
    <property type="entry name" value="Cyclin_A/B-like"/>
</dbReference>
<dbReference type="Pfam" id="PF00134">
    <property type="entry name" value="Cyclin_N"/>
    <property type="match status" value="1"/>
</dbReference>
<dbReference type="Proteomes" id="UP000605986">
    <property type="component" value="Unassembled WGS sequence"/>
</dbReference>
<gene>
    <name evidence="7" type="ORF">F53441_9191</name>
</gene>
<keyword evidence="8" id="KW-1185">Reference proteome</keyword>
<evidence type="ECO:0000256" key="5">
    <source>
        <dbReference type="RuleBase" id="RU000383"/>
    </source>
</evidence>
<dbReference type="SMART" id="SM00385">
    <property type="entry name" value="CYCLIN"/>
    <property type="match status" value="1"/>
</dbReference>
<organism evidence="7 8">
    <name type="scientific">Fusarium austroafricanum</name>
    <dbReference type="NCBI Taxonomy" id="2364996"/>
    <lineage>
        <taxon>Eukaryota</taxon>
        <taxon>Fungi</taxon>
        <taxon>Dikarya</taxon>
        <taxon>Ascomycota</taxon>
        <taxon>Pezizomycotina</taxon>
        <taxon>Sordariomycetes</taxon>
        <taxon>Hypocreomycetidae</taxon>
        <taxon>Hypocreales</taxon>
        <taxon>Nectriaceae</taxon>
        <taxon>Fusarium</taxon>
        <taxon>Fusarium concolor species complex</taxon>
    </lineage>
</organism>
<dbReference type="PANTHER" id="PTHR10177">
    <property type="entry name" value="CYCLINS"/>
    <property type="match status" value="1"/>
</dbReference>
<comment type="similarity">
    <text evidence="1 5">Belongs to the cyclin family.</text>
</comment>
<evidence type="ECO:0000256" key="3">
    <source>
        <dbReference type="ARBA" id="ARBA00023127"/>
    </source>
</evidence>
<dbReference type="InterPro" id="IPR048258">
    <property type="entry name" value="Cyclins_cyclin-box"/>
</dbReference>
<keyword evidence="3 5" id="KW-0195">Cyclin</keyword>
<protein>
    <recommendedName>
        <fullName evidence="6">Cyclin-like domain-containing protein</fullName>
    </recommendedName>
</protein>
<proteinExistence type="inferred from homology"/>
<dbReference type="GO" id="GO:0016538">
    <property type="term" value="F:cyclin-dependent protein serine/threonine kinase regulator activity"/>
    <property type="evidence" value="ECO:0007669"/>
    <property type="project" value="InterPro"/>
</dbReference>
<reference evidence="7" key="1">
    <citation type="submission" date="2020-01" db="EMBL/GenBank/DDBJ databases">
        <title>Identification and distribution of gene clusters putatively required for synthesis of sphingolipid metabolism inhibitors in phylogenetically diverse species of the filamentous fungus Fusarium.</title>
        <authorList>
            <person name="Kim H.-S."/>
            <person name="Busman M."/>
            <person name="Brown D.W."/>
            <person name="Divon H."/>
            <person name="Uhlig S."/>
            <person name="Proctor R.H."/>
        </authorList>
    </citation>
    <scope>NUCLEOTIDE SEQUENCE</scope>
    <source>
        <strain evidence="7">NRRL 53441</strain>
    </source>
</reference>
<dbReference type="Gene3D" id="1.10.472.10">
    <property type="entry name" value="Cyclin-like"/>
    <property type="match status" value="1"/>
</dbReference>
<dbReference type="GO" id="GO:0051301">
    <property type="term" value="P:cell division"/>
    <property type="evidence" value="ECO:0007669"/>
    <property type="project" value="UniProtKB-KW"/>
</dbReference>
<dbReference type="GO" id="GO:0044772">
    <property type="term" value="P:mitotic cell cycle phase transition"/>
    <property type="evidence" value="ECO:0007669"/>
    <property type="project" value="InterPro"/>
</dbReference>
<evidence type="ECO:0000256" key="1">
    <source>
        <dbReference type="ARBA" id="ARBA00008742"/>
    </source>
</evidence>
<feature type="domain" description="Cyclin-like" evidence="6">
    <location>
        <begin position="59"/>
        <end position="143"/>
    </location>
</feature>
<dbReference type="CDD" id="cd20559">
    <property type="entry name" value="CYCLIN_ScCLN_like"/>
    <property type="match status" value="1"/>
</dbReference>
<keyword evidence="2" id="KW-0132">Cell division</keyword>
<name>A0A8H4KCX4_9HYPO</name>
<comment type="caution">
    <text evidence="7">The sequence shown here is derived from an EMBL/GenBank/DDBJ whole genome shotgun (WGS) entry which is preliminary data.</text>
</comment>
<evidence type="ECO:0000313" key="8">
    <source>
        <dbReference type="Proteomes" id="UP000605986"/>
    </source>
</evidence>
<evidence type="ECO:0000256" key="2">
    <source>
        <dbReference type="ARBA" id="ARBA00022618"/>
    </source>
</evidence>
<dbReference type="PROSITE" id="PS00292">
    <property type="entry name" value="CYCLINS"/>
    <property type="match status" value="1"/>
</dbReference>
<dbReference type="InterPro" id="IPR013763">
    <property type="entry name" value="Cyclin-like_dom"/>
</dbReference>
<dbReference type="OrthoDB" id="5590282at2759"/>
<accession>A0A8H4KCX4</accession>
<dbReference type="GO" id="GO:0051726">
    <property type="term" value="P:regulation of cell cycle"/>
    <property type="evidence" value="ECO:0007669"/>
    <property type="project" value="UniProtKB-ARBA"/>
</dbReference>
<dbReference type="PIRSF" id="PIRSF001771">
    <property type="entry name" value="Cyclin_A_B_D_E"/>
    <property type="match status" value="1"/>
</dbReference>
<keyword evidence="4" id="KW-0131">Cell cycle</keyword>
<dbReference type="EMBL" id="JAADJG010000409">
    <property type="protein sequence ID" value="KAF4447248.1"/>
    <property type="molecule type" value="Genomic_DNA"/>
</dbReference>
<evidence type="ECO:0000259" key="6">
    <source>
        <dbReference type="SMART" id="SM00385"/>
    </source>
</evidence>
<dbReference type="SUPFAM" id="SSF47954">
    <property type="entry name" value="Cyclin-like"/>
    <property type="match status" value="1"/>
</dbReference>
<dbReference type="InterPro" id="IPR006671">
    <property type="entry name" value="Cyclin_N"/>
</dbReference>
<sequence length="193" mass="22848">MKVYQQQDIDVEPPRLADDEYLEDTMQHMRQMENETLPDDPFINMQKKISCDMRTKLIDYLIEVHTELCLLPDTLFLAVNLLDRYCSKEVVDVEHYQLIGCVTLRIAAKYWDKQDHIHELNNNMCYKLYNARMFNQMEMNILDTLDWIIGHPTISSFLQLMVAEKNDDWEVGQLAAYLCKATLRHRDSITALR</sequence>
<evidence type="ECO:0000256" key="4">
    <source>
        <dbReference type="ARBA" id="ARBA00023306"/>
    </source>
</evidence>
<evidence type="ECO:0000313" key="7">
    <source>
        <dbReference type="EMBL" id="KAF4447248.1"/>
    </source>
</evidence>
<dbReference type="AlphaFoldDB" id="A0A8H4KCX4"/>
<dbReference type="InterPro" id="IPR036915">
    <property type="entry name" value="Cyclin-like_sf"/>
</dbReference>